<evidence type="ECO:0000313" key="2">
    <source>
        <dbReference type="EMBL" id="OIQ68211.1"/>
    </source>
</evidence>
<gene>
    <name evidence="2" type="ORF">GALL_502000</name>
</gene>
<dbReference type="AlphaFoldDB" id="A0A1J5PSD9"/>
<evidence type="ECO:0000256" key="1">
    <source>
        <dbReference type="SAM" id="MobiDB-lite"/>
    </source>
</evidence>
<protein>
    <recommendedName>
        <fullName evidence="3">Glutelin</fullName>
    </recommendedName>
</protein>
<sequence>MIRKTMIALLGASAFAAPLAQADPLYWSLNVGVPGLVTQFSNVYAAPPVYVAPPPPPVAYYPGYVRIPAYPGSDRRWQHDDRRRWHERHEGDDD</sequence>
<evidence type="ECO:0008006" key="3">
    <source>
        <dbReference type="Google" id="ProtNLM"/>
    </source>
</evidence>
<accession>A0A1J5PSD9</accession>
<reference evidence="2" key="1">
    <citation type="submission" date="2016-10" db="EMBL/GenBank/DDBJ databases">
        <title>Sequence of Gallionella enrichment culture.</title>
        <authorList>
            <person name="Poehlein A."/>
            <person name="Muehling M."/>
            <person name="Daniel R."/>
        </authorList>
    </citation>
    <scope>NUCLEOTIDE SEQUENCE</scope>
</reference>
<organism evidence="2">
    <name type="scientific">mine drainage metagenome</name>
    <dbReference type="NCBI Taxonomy" id="410659"/>
    <lineage>
        <taxon>unclassified sequences</taxon>
        <taxon>metagenomes</taxon>
        <taxon>ecological metagenomes</taxon>
    </lineage>
</organism>
<proteinExistence type="predicted"/>
<feature type="region of interest" description="Disordered" evidence="1">
    <location>
        <begin position="73"/>
        <end position="94"/>
    </location>
</feature>
<comment type="caution">
    <text evidence="2">The sequence shown here is derived from an EMBL/GenBank/DDBJ whole genome shotgun (WGS) entry which is preliminary data.</text>
</comment>
<name>A0A1J5PSD9_9ZZZZ</name>
<dbReference type="EMBL" id="MLJW01005446">
    <property type="protein sequence ID" value="OIQ68211.1"/>
    <property type="molecule type" value="Genomic_DNA"/>
</dbReference>